<dbReference type="SUPFAM" id="SSF46785">
    <property type="entry name" value="Winged helix' DNA-binding domain"/>
    <property type="match status" value="1"/>
</dbReference>
<dbReference type="InterPro" id="IPR000524">
    <property type="entry name" value="Tscrpt_reg_HTH_GntR"/>
</dbReference>
<gene>
    <name evidence="5" type="ORF">HLH48_00075</name>
</gene>
<dbReference type="Pfam" id="PF07729">
    <property type="entry name" value="FCD"/>
    <property type="match status" value="1"/>
</dbReference>
<dbReference type="AlphaFoldDB" id="A0A7W4I950"/>
<sequence>MSTYAEDIYNRLAEQIIHGQLQPGQKLDEQGLAASFGVSRTPVREALKELAARGLIEFLPRRGAVVTQISLDQLADMLDAECEIEALCARLASQKMNALEKSLLQDLYEQGKDAAARGDRTAYWAINQQFHDLIGRGAHNDTLAGLMRDLRTRLAAFRQAQPQENGDRLHKSHDDHGAVMRAIVAGDPEAAYTVMRDHNARLAAGVLQLLRAREQQNARPYATLHATV</sequence>
<dbReference type="SMART" id="SM00345">
    <property type="entry name" value="HTH_GNTR"/>
    <property type="match status" value="1"/>
</dbReference>
<dbReference type="GO" id="GO:0003677">
    <property type="term" value="F:DNA binding"/>
    <property type="evidence" value="ECO:0007669"/>
    <property type="project" value="UniProtKB-KW"/>
</dbReference>
<dbReference type="InterPro" id="IPR036390">
    <property type="entry name" value="WH_DNA-bd_sf"/>
</dbReference>
<comment type="caution">
    <text evidence="5">The sequence shown here is derived from an EMBL/GenBank/DDBJ whole genome shotgun (WGS) entry which is preliminary data.</text>
</comment>
<proteinExistence type="predicted"/>
<reference evidence="5 6" key="1">
    <citation type="submission" date="2020-04" db="EMBL/GenBank/DDBJ databases">
        <title>Description of novel Gluconacetobacter.</title>
        <authorList>
            <person name="Sombolestani A."/>
        </authorList>
    </citation>
    <scope>NUCLEOTIDE SEQUENCE [LARGE SCALE GENOMIC DNA]</scope>
    <source>
        <strain evidence="5 6">LMG 19747</strain>
    </source>
</reference>
<keyword evidence="2" id="KW-0238">DNA-binding</keyword>
<dbReference type="SUPFAM" id="SSF48008">
    <property type="entry name" value="GntR ligand-binding domain-like"/>
    <property type="match status" value="1"/>
</dbReference>
<evidence type="ECO:0000256" key="2">
    <source>
        <dbReference type="ARBA" id="ARBA00023125"/>
    </source>
</evidence>
<protein>
    <submittedName>
        <fullName evidence="5">GntR family transcriptional regulator</fullName>
    </submittedName>
</protein>
<evidence type="ECO:0000256" key="1">
    <source>
        <dbReference type="ARBA" id="ARBA00023015"/>
    </source>
</evidence>
<name>A0A7W4I950_9PROT</name>
<dbReference type="Gene3D" id="1.20.120.530">
    <property type="entry name" value="GntR ligand-binding domain-like"/>
    <property type="match status" value="1"/>
</dbReference>
<dbReference type="GO" id="GO:0003700">
    <property type="term" value="F:DNA-binding transcription factor activity"/>
    <property type="evidence" value="ECO:0007669"/>
    <property type="project" value="InterPro"/>
</dbReference>
<dbReference type="SMART" id="SM00895">
    <property type="entry name" value="FCD"/>
    <property type="match status" value="1"/>
</dbReference>
<dbReference type="InterPro" id="IPR011711">
    <property type="entry name" value="GntR_C"/>
</dbReference>
<dbReference type="PANTHER" id="PTHR43537">
    <property type="entry name" value="TRANSCRIPTIONAL REGULATOR, GNTR FAMILY"/>
    <property type="match status" value="1"/>
</dbReference>
<dbReference type="PANTHER" id="PTHR43537:SF49">
    <property type="entry name" value="TRANSCRIPTIONAL REGULATORY PROTEIN"/>
    <property type="match status" value="1"/>
</dbReference>
<keyword evidence="3" id="KW-0804">Transcription</keyword>
<dbReference type="PRINTS" id="PR00035">
    <property type="entry name" value="HTHGNTR"/>
</dbReference>
<evidence type="ECO:0000313" key="5">
    <source>
        <dbReference type="EMBL" id="MBB2158589.1"/>
    </source>
</evidence>
<dbReference type="Pfam" id="PF00392">
    <property type="entry name" value="GntR"/>
    <property type="match status" value="1"/>
</dbReference>
<evidence type="ECO:0000313" key="6">
    <source>
        <dbReference type="Proteomes" id="UP000589085"/>
    </source>
</evidence>
<dbReference type="EMBL" id="JABEQJ010000001">
    <property type="protein sequence ID" value="MBB2158589.1"/>
    <property type="molecule type" value="Genomic_DNA"/>
</dbReference>
<evidence type="ECO:0000256" key="3">
    <source>
        <dbReference type="ARBA" id="ARBA00023163"/>
    </source>
</evidence>
<dbReference type="InterPro" id="IPR036388">
    <property type="entry name" value="WH-like_DNA-bd_sf"/>
</dbReference>
<feature type="domain" description="HTH gntR-type" evidence="4">
    <location>
        <begin position="2"/>
        <end position="69"/>
    </location>
</feature>
<keyword evidence="1" id="KW-0805">Transcription regulation</keyword>
<organism evidence="5 6">
    <name type="scientific">Gluconacetobacter sacchari</name>
    <dbReference type="NCBI Taxonomy" id="92759"/>
    <lineage>
        <taxon>Bacteria</taxon>
        <taxon>Pseudomonadati</taxon>
        <taxon>Pseudomonadota</taxon>
        <taxon>Alphaproteobacteria</taxon>
        <taxon>Acetobacterales</taxon>
        <taxon>Acetobacteraceae</taxon>
        <taxon>Gluconacetobacter</taxon>
    </lineage>
</organism>
<accession>A0A7W4I950</accession>
<dbReference type="RefSeq" id="WP_182995464.1">
    <property type="nucleotide sequence ID" value="NZ_JABEQJ010000001.1"/>
</dbReference>
<dbReference type="Proteomes" id="UP000589085">
    <property type="component" value="Unassembled WGS sequence"/>
</dbReference>
<dbReference type="Gene3D" id="1.10.10.10">
    <property type="entry name" value="Winged helix-like DNA-binding domain superfamily/Winged helix DNA-binding domain"/>
    <property type="match status" value="1"/>
</dbReference>
<evidence type="ECO:0000259" key="4">
    <source>
        <dbReference type="PROSITE" id="PS50949"/>
    </source>
</evidence>
<dbReference type="CDD" id="cd07377">
    <property type="entry name" value="WHTH_GntR"/>
    <property type="match status" value="1"/>
</dbReference>
<dbReference type="PROSITE" id="PS50949">
    <property type="entry name" value="HTH_GNTR"/>
    <property type="match status" value="1"/>
</dbReference>
<dbReference type="InterPro" id="IPR008920">
    <property type="entry name" value="TF_FadR/GntR_C"/>
</dbReference>